<evidence type="ECO:0000313" key="1">
    <source>
        <dbReference type="Proteomes" id="UP000095283"/>
    </source>
</evidence>
<reference evidence="2" key="1">
    <citation type="submission" date="2016-11" db="UniProtKB">
        <authorList>
            <consortium name="WormBaseParasite"/>
        </authorList>
    </citation>
    <scope>IDENTIFICATION</scope>
</reference>
<accession>A0A1I7X5W7</accession>
<protein>
    <submittedName>
        <fullName evidence="2">DUF663 domain-containing protein</fullName>
    </submittedName>
</protein>
<name>A0A1I7X5W7_HETBA</name>
<sequence>MQLRIIFTKMESMSFTLLTAYIKESGPRHTQQPSTGIPAYHLHGIAFYRTMIFSLQQNQPSFASAKSFKLQPGEDIRILGRWKYYKERFLDHSHVVKQLQLRRSGILCYPRLSRPIGFLLLSSALVFVNLQSVLPLHT</sequence>
<evidence type="ECO:0000313" key="2">
    <source>
        <dbReference type="WBParaSite" id="Hba_12823"/>
    </source>
</evidence>
<proteinExistence type="predicted"/>
<keyword evidence="1" id="KW-1185">Reference proteome</keyword>
<dbReference type="Proteomes" id="UP000095283">
    <property type="component" value="Unplaced"/>
</dbReference>
<dbReference type="WBParaSite" id="Hba_12823">
    <property type="protein sequence ID" value="Hba_12823"/>
    <property type="gene ID" value="Hba_12823"/>
</dbReference>
<dbReference type="AlphaFoldDB" id="A0A1I7X5W7"/>
<organism evidence="1 2">
    <name type="scientific">Heterorhabditis bacteriophora</name>
    <name type="common">Entomopathogenic nematode worm</name>
    <dbReference type="NCBI Taxonomy" id="37862"/>
    <lineage>
        <taxon>Eukaryota</taxon>
        <taxon>Metazoa</taxon>
        <taxon>Ecdysozoa</taxon>
        <taxon>Nematoda</taxon>
        <taxon>Chromadorea</taxon>
        <taxon>Rhabditida</taxon>
        <taxon>Rhabditina</taxon>
        <taxon>Rhabditomorpha</taxon>
        <taxon>Strongyloidea</taxon>
        <taxon>Heterorhabditidae</taxon>
        <taxon>Heterorhabditis</taxon>
    </lineage>
</organism>